<evidence type="ECO:0000313" key="2">
    <source>
        <dbReference type="Proteomes" id="UP001391051"/>
    </source>
</evidence>
<name>A0ABR1Q1G1_9PEZI</name>
<dbReference type="RefSeq" id="XP_066695872.1">
    <property type="nucleotide sequence ID" value="XM_066849176.1"/>
</dbReference>
<gene>
    <name evidence="1" type="ORF">PG986_012954</name>
</gene>
<dbReference type="EMBL" id="JAQQWE010000008">
    <property type="protein sequence ID" value="KAK7943841.1"/>
    <property type="molecule type" value="Genomic_DNA"/>
</dbReference>
<dbReference type="GeneID" id="92082238"/>
<keyword evidence="2" id="KW-1185">Reference proteome</keyword>
<proteinExistence type="predicted"/>
<accession>A0ABR1Q1G1</accession>
<organism evidence="1 2">
    <name type="scientific">Apiospora aurea</name>
    <dbReference type="NCBI Taxonomy" id="335848"/>
    <lineage>
        <taxon>Eukaryota</taxon>
        <taxon>Fungi</taxon>
        <taxon>Dikarya</taxon>
        <taxon>Ascomycota</taxon>
        <taxon>Pezizomycotina</taxon>
        <taxon>Sordariomycetes</taxon>
        <taxon>Xylariomycetidae</taxon>
        <taxon>Amphisphaeriales</taxon>
        <taxon>Apiosporaceae</taxon>
        <taxon>Apiospora</taxon>
    </lineage>
</organism>
<reference evidence="1 2" key="1">
    <citation type="submission" date="2023-01" db="EMBL/GenBank/DDBJ databases">
        <title>Analysis of 21 Apiospora genomes using comparative genomics revels a genus with tremendous synthesis potential of carbohydrate active enzymes and secondary metabolites.</title>
        <authorList>
            <person name="Sorensen T."/>
        </authorList>
    </citation>
    <scope>NUCLEOTIDE SEQUENCE [LARGE SCALE GENOMIC DNA]</scope>
    <source>
        <strain evidence="1 2">CBS 24483</strain>
    </source>
</reference>
<sequence length="125" mass="13819">MAGSLLILRSRAFLPINCSLHQAQSHTTHLETKPFTDCYLALARGCQSINCTLLGLSPKQPFSNQRQVEALERIALGAVPPQQKNPEPPKNTVEWYDMKIGQVEAEAKKEQAQVEVSLACDESSK</sequence>
<comment type="caution">
    <text evidence="1">The sequence shown here is derived from an EMBL/GenBank/DDBJ whole genome shotgun (WGS) entry which is preliminary data.</text>
</comment>
<evidence type="ECO:0000313" key="1">
    <source>
        <dbReference type="EMBL" id="KAK7943841.1"/>
    </source>
</evidence>
<protein>
    <submittedName>
        <fullName evidence="1">Uncharacterized protein</fullName>
    </submittedName>
</protein>
<dbReference type="Proteomes" id="UP001391051">
    <property type="component" value="Unassembled WGS sequence"/>
</dbReference>